<gene>
    <name evidence="2" type="ORF">Thert_01719</name>
    <name evidence="3" type="ORF">Thert_02070</name>
</gene>
<evidence type="ECO:0000313" key="4">
    <source>
        <dbReference type="Proteomes" id="UP000214975"/>
    </source>
</evidence>
<evidence type="ECO:0000313" key="2">
    <source>
        <dbReference type="EMBL" id="AST57718.1"/>
    </source>
</evidence>
<evidence type="ECO:0000259" key="1">
    <source>
        <dbReference type="Pfam" id="PF20020"/>
    </source>
</evidence>
<dbReference type="EMBL" id="CP016893">
    <property type="protein sequence ID" value="AST58013.1"/>
    <property type="molecule type" value="Genomic_DNA"/>
</dbReference>
<feature type="domain" description="DUF6431" evidence="1">
    <location>
        <begin position="29"/>
        <end position="95"/>
    </location>
</feature>
<dbReference type="EMBL" id="CP016893">
    <property type="protein sequence ID" value="AST57718.1"/>
    <property type="molecule type" value="Genomic_DNA"/>
</dbReference>
<dbReference type="AlphaFoldDB" id="A0A223HZV9"/>
<protein>
    <recommendedName>
        <fullName evidence="1">DUF6431 domain-containing protein</fullName>
    </recommendedName>
</protein>
<name>A0A223HZV9_THETR</name>
<evidence type="ECO:0000313" key="3">
    <source>
        <dbReference type="EMBL" id="AST58013.1"/>
    </source>
</evidence>
<dbReference type="Pfam" id="PF20020">
    <property type="entry name" value="DUF6431"/>
    <property type="match status" value="1"/>
</dbReference>
<reference evidence="3 4" key="1">
    <citation type="submission" date="2016-08" db="EMBL/GenBank/DDBJ databases">
        <title>A novel genetic cassette of butanologenic Thermoanaerobacterium thermosaccharolyticum that directly convert cellulose to butanol.</title>
        <authorList>
            <person name="Li T."/>
            <person name="He J."/>
        </authorList>
    </citation>
    <scope>NUCLEOTIDE SEQUENCE [LARGE SCALE GENOMIC DNA]</scope>
    <source>
        <strain evidence="3 4">TG57</strain>
    </source>
</reference>
<dbReference type="InterPro" id="IPR045536">
    <property type="entry name" value="DUF6431"/>
</dbReference>
<proteinExistence type="predicted"/>
<dbReference type="RefSeq" id="WP_094397364.1">
    <property type="nucleotide sequence ID" value="NZ_CP016893.1"/>
</dbReference>
<accession>A0A223HZV9</accession>
<dbReference type="Proteomes" id="UP000214975">
    <property type="component" value="Chromosome"/>
</dbReference>
<organism evidence="3 4">
    <name type="scientific">Thermoanaerobacterium thermosaccharolyticum</name>
    <name type="common">Clostridium thermosaccharolyticum</name>
    <dbReference type="NCBI Taxonomy" id="1517"/>
    <lineage>
        <taxon>Bacteria</taxon>
        <taxon>Bacillati</taxon>
        <taxon>Bacillota</taxon>
        <taxon>Clostridia</taxon>
        <taxon>Thermoanaerobacterales</taxon>
        <taxon>Thermoanaerobacteraceae</taxon>
        <taxon>Thermoanaerobacterium</taxon>
    </lineage>
</organism>
<sequence length="190" mass="22304">MIIIAFPVKNIHEYIKNESYLYIDAPSGCPNCTYNGKLYRHGYYCRGVFIDNNCVDITIARVICPVCHKTHALIPDFLVPYFIYPLSVILTSLKKLFIDGHGTTYVADEIIDDFNLSFVKEQNISYFKMRFLSILNYVHSFFANFQEYIETMNSLSPRTLLSNICKYTEEKLKFNLHYFDLMKVHFLKKV</sequence>